<evidence type="ECO:0000256" key="3">
    <source>
        <dbReference type="ARBA" id="ARBA00022679"/>
    </source>
</evidence>
<proteinExistence type="predicted"/>
<dbReference type="SUPFAM" id="SSF47384">
    <property type="entry name" value="Homodimeric domain of signal transducing histidine kinase"/>
    <property type="match status" value="1"/>
</dbReference>
<dbReference type="SMART" id="SM00388">
    <property type="entry name" value="HisKA"/>
    <property type="match status" value="1"/>
</dbReference>
<accession>A0ABV0KVD5</accession>
<evidence type="ECO:0000256" key="1">
    <source>
        <dbReference type="ARBA" id="ARBA00000085"/>
    </source>
</evidence>
<dbReference type="Gene3D" id="1.10.287.130">
    <property type="match status" value="1"/>
</dbReference>
<organism evidence="7 8">
    <name type="scientific">Stenomitos frigidus AS-A4</name>
    <dbReference type="NCBI Taxonomy" id="2933935"/>
    <lineage>
        <taxon>Bacteria</taxon>
        <taxon>Bacillati</taxon>
        <taxon>Cyanobacteriota</taxon>
        <taxon>Cyanophyceae</taxon>
        <taxon>Leptolyngbyales</taxon>
        <taxon>Leptolyngbyaceae</taxon>
        <taxon>Stenomitos</taxon>
    </lineage>
</organism>
<evidence type="ECO:0000256" key="5">
    <source>
        <dbReference type="ARBA" id="ARBA00023012"/>
    </source>
</evidence>
<dbReference type="CDD" id="cd19410">
    <property type="entry name" value="HK9-like_sensor"/>
    <property type="match status" value="1"/>
</dbReference>
<dbReference type="InterPro" id="IPR036890">
    <property type="entry name" value="HATPase_C_sf"/>
</dbReference>
<evidence type="ECO:0000313" key="7">
    <source>
        <dbReference type="EMBL" id="MEP1062204.1"/>
    </source>
</evidence>
<dbReference type="InterPro" id="IPR005467">
    <property type="entry name" value="His_kinase_dom"/>
</dbReference>
<comment type="caution">
    <text evidence="7">The sequence shown here is derived from an EMBL/GenBank/DDBJ whole genome shotgun (WGS) entry which is preliminary data.</text>
</comment>
<dbReference type="Pfam" id="PF05227">
    <property type="entry name" value="CHASE3"/>
    <property type="match status" value="1"/>
</dbReference>
<protein>
    <recommendedName>
        <fullName evidence="2">histidine kinase</fullName>
        <ecNumber evidence="2">2.7.13.3</ecNumber>
    </recommendedName>
</protein>
<dbReference type="InterPro" id="IPR007891">
    <property type="entry name" value="CHASE3"/>
</dbReference>
<dbReference type="PROSITE" id="PS50109">
    <property type="entry name" value="HIS_KIN"/>
    <property type="match status" value="1"/>
</dbReference>
<dbReference type="Proteomes" id="UP001476950">
    <property type="component" value="Unassembled WGS sequence"/>
</dbReference>
<evidence type="ECO:0000256" key="4">
    <source>
        <dbReference type="ARBA" id="ARBA00022777"/>
    </source>
</evidence>
<sequence>MTAFPGVVSYQHFIDSVPSTLVLCAYLRSCFGQCSGISFMDSTALGRRGYILYSDQAELKQYNQVIQFLEPQLERLQKLTVANVSQQQQLIKLRALINQRLRLGQQSINLHRQNASQEVQAKITAVSTRNRQEIYRLVTNMKQQEEKSLDRWVSESQSSIQLRMSLEFLGTFLTSLILSSIFALLYRQMVIRQQAEALQQKLAQEKELGELKLQFFSRVSHEFRTPLSSILGSAQILDDTLHPLVEKQKLKSLYRIRSAAQVMAQLLSDILALARADAGKLEFNPTLVEMQSFCLNLLDDMQPLSKPEHSIQFITQSECTYAHVDEKLLYSILSNLISNVIKYSPNGGLIAFTIDREPNFLTFRVRGIPSETKKICTNHSEGGRTLAAFWALDWD</sequence>
<dbReference type="EC" id="2.7.13.3" evidence="2"/>
<dbReference type="PANTHER" id="PTHR43711">
    <property type="entry name" value="TWO-COMPONENT HISTIDINE KINASE"/>
    <property type="match status" value="1"/>
</dbReference>
<evidence type="ECO:0000256" key="2">
    <source>
        <dbReference type="ARBA" id="ARBA00012438"/>
    </source>
</evidence>
<feature type="domain" description="Histidine kinase" evidence="6">
    <location>
        <begin position="218"/>
        <end position="366"/>
    </location>
</feature>
<dbReference type="SUPFAM" id="SSF55874">
    <property type="entry name" value="ATPase domain of HSP90 chaperone/DNA topoisomerase II/histidine kinase"/>
    <property type="match status" value="1"/>
</dbReference>
<dbReference type="PANTHER" id="PTHR43711:SF26">
    <property type="entry name" value="SENSOR HISTIDINE KINASE RCSC"/>
    <property type="match status" value="1"/>
</dbReference>
<keyword evidence="5" id="KW-0902">Two-component regulatory system</keyword>
<evidence type="ECO:0000259" key="6">
    <source>
        <dbReference type="PROSITE" id="PS50109"/>
    </source>
</evidence>
<dbReference type="CDD" id="cd00082">
    <property type="entry name" value="HisKA"/>
    <property type="match status" value="1"/>
</dbReference>
<keyword evidence="3" id="KW-0808">Transferase</keyword>
<keyword evidence="4" id="KW-0418">Kinase</keyword>
<dbReference type="InterPro" id="IPR036097">
    <property type="entry name" value="HisK_dim/P_sf"/>
</dbReference>
<reference evidence="7 8" key="1">
    <citation type="submission" date="2022-04" db="EMBL/GenBank/DDBJ databases">
        <title>Positive selection, recombination, and allopatry shape intraspecific diversity of widespread and dominant cyanobacteria.</title>
        <authorList>
            <person name="Wei J."/>
            <person name="Shu W."/>
            <person name="Hu C."/>
        </authorList>
    </citation>
    <scope>NUCLEOTIDE SEQUENCE [LARGE SCALE GENOMIC DNA]</scope>
    <source>
        <strain evidence="7 8">AS-A4</strain>
    </source>
</reference>
<dbReference type="Gene3D" id="3.30.565.10">
    <property type="entry name" value="Histidine kinase-like ATPase, C-terminal domain"/>
    <property type="match status" value="1"/>
</dbReference>
<evidence type="ECO:0000313" key="8">
    <source>
        <dbReference type="Proteomes" id="UP001476950"/>
    </source>
</evidence>
<dbReference type="Pfam" id="PF00512">
    <property type="entry name" value="HisKA"/>
    <property type="match status" value="1"/>
</dbReference>
<dbReference type="InterPro" id="IPR003661">
    <property type="entry name" value="HisK_dim/P_dom"/>
</dbReference>
<gene>
    <name evidence="7" type="ORF">NDI38_27920</name>
</gene>
<keyword evidence="8" id="KW-1185">Reference proteome</keyword>
<dbReference type="InterPro" id="IPR050736">
    <property type="entry name" value="Sensor_HK_Regulatory"/>
</dbReference>
<comment type="catalytic activity">
    <reaction evidence="1">
        <text>ATP + protein L-histidine = ADP + protein N-phospho-L-histidine.</text>
        <dbReference type="EC" id="2.7.13.3"/>
    </reaction>
</comment>
<name>A0ABV0KVD5_9CYAN</name>
<dbReference type="EMBL" id="JAMPLM010000056">
    <property type="protein sequence ID" value="MEP1062204.1"/>
    <property type="molecule type" value="Genomic_DNA"/>
</dbReference>